<keyword evidence="4" id="KW-1185">Reference proteome</keyword>
<feature type="signal peptide" evidence="2">
    <location>
        <begin position="1"/>
        <end position="24"/>
    </location>
</feature>
<protein>
    <submittedName>
        <fullName evidence="3">Uncharacterized protein</fullName>
    </submittedName>
</protein>
<dbReference type="Proteomes" id="UP000060016">
    <property type="component" value="Chromosome"/>
</dbReference>
<feature type="chain" id="PRO_5005468179" evidence="2">
    <location>
        <begin position="25"/>
        <end position="94"/>
    </location>
</feature>
<keyword evidence="1" id="KW-1133">Transmembrane helix</keyword>
<proteinExistence type="predicted"/>
<keyword evidence="1" id="KW-0472">Membrane</keyword>
<dbReference type="RefSeq" id="WP_052205740.1">
    <property type="nucleotide sequence ID" value="NZ_CP012342.1"/>
</dbReference>
<organism evidence="3 4">
    <name type="scientific">Corynebacterium riegelii</name>
    <dbReference type="NCBI Taxonomy" id="156976"/>
    <lineage>
        <taxon>Bacteria</taxon>
        <taxon>Bacillati</taxon>
        <taxon>Actinomycetota</taxon>
        <taxon>Actinomycetes</taxon>
        <taxon>Mycobacteriales</taxon>
        <taxon>Corynebacteriaceae</taxon>
        <taxon>Corynebacterium</taxon>
    </lineage>
</organism>
<sequence length="94" mass="10344">MRTRTIAAAVAVSLVAATSAPALANESRPGFSAPELSSMTLNWFNPAAWPEDMEQEISRMGLFALSSFFGHRLIGAMIFFPFALWGLNSYYLPR</sequence>
<dbReference type="KEGG" id="crie:AK829_10285"/>
<accession>A0A0K1RDF8</accession>
<keyword evidence="2" id="KW-0732">Signal</keyword>
<evidence type="ECO:0000256" key="1">
    <source>
        <dbReference type="SAM" id="Phobius"/>
    </source>
</evidence>
<evidence type="ECO:0000313" key="3">
    <source>
        <dbReference type="EMBL" id="AKV59454.1"/>
    </source>
</evidence>
<evidence type="ECO:0000313" key="4">
    <source>
        <dbReference type="Proteomes" id="UP000060016"/>
    </source>
</evidence>
<keyword evidence="1" id="KW-0812">Transmembrane</keyword>
<feature type="transmembrane region" description="Helical" evidence="1">
    <location>
        <begin position="73"/>
        <end position="92"/>
    </location>
</feature>
<dbReference type="EMBL" id="CP012342">
    <property type="protein sequence ID" value="AKV59454.1"/>
    <property type="molecule type" value="Genomic_DNA"/>
</dbReference>
<dbReference type="AlphaFoldDB" id="A0A0K1RDF8"/>
<reference evidence="3 4" key="1">
    <citation type="submission" date="2015-08" db="EMBL/GenBank/DDBJ databases">
        <authorList>
            <person name="Babu N.S."/>
            <person name="Beckwith C.J."/>
            <person name="Beseler K.G."/>
            <person name="Brison A."/>
            <person name="Carone J.V."/>
            <person name="Caskin T.P."/>
            <person name="Diamond M."/>
            <person name="Durham M.E."/>
            <person name="Foxe J.M."/>
            <person name="Go M."/>
            <person name="Henderson B.A."/>
            <person name="Jones I.B."/>
            <person name="McGettigan J.A."/>
            <person name="Micheletti S.J."/>
            <person name="Nasrallah M.E."/>
            <person name="Ortiz D."/>
            <person name="Piller C.R."/>
            <person name="Privatt S.R."/>
            <person name="Schneider S.L."/>
            <person name="Sharp S."/>
            <person name="Smith T.C."/>
            <person name="Stanton J.D."/>
            <person name="Ullery H.E."/>
            <person name="Wilson R.J."/>
            <person name="Serrano M.G."/>
            <person name="Buck G."/>
            <person name="Lee V."/>
            <person name="Wang Y."/>
            <person name="Carvalho R."/>
            <person name="Voegtly L."/>
            <person name="Shi R."/>
            <person name="Duckworth R."/>
            <person name="Johnson A."/>
            <person name="Loviza R."/>
            <person name="Walstead R."/>
            <person name="Shah Z."/>
            <person name="Kiflezghi M."/>
            <person name="Wade K."/>
            <person name="Ball S.L."/>
            <person name="Bradley K.W."/>
            <person name="Asai D.J."/>
            <person name="Bowman C.A."/>
            <person name="Russell D.A."/>
            <person name="Pope W.H."/>
            <person name="Jacobs-Sera D."/>
            <person name="Hendrix R.W."/>
            <person name="Hatfull G.F."/>
        </authorList>
    </citation>
    <scope>NUCLEOTIDE SEQUENCE [LARGE SCALE GENOMIC DNA]</scope>
    <source>
        <strain evidence="3 4">PUDD_83A45</strain>
    </source>
</reference>
<dbReference type="PATRIC" id="fig|156976.3.peg.2072"/>
<name>A0A0K1RDF8_9CORY</name>
<gene>
    <name evidence="3" type="ORF">AK829_10285</name>
</gene>
<evidence type="ECO:0000256" key="2">
    <source>
        <dbReference type="SAM" id="SignalP"/>
    </source>
</evidence>